<organism evidence="2 3">
    <name type="scientific">Massilia antarctica</name>
    <dbReference type="NCBI Taxonomy" id="2765360"/>
    <lineage>
        <taxon>Bacteria</taxon>
        <taxon>Pseudomonadati</taxon>
        <taxon>Pseudomonadota</taxon>
        <taxon>Betaproteobacteria</taxon>
        <taxon>Burkholderiales</taxon>
        <taxon>Oxalobacteraceae</taxon>
        <taxon>Telluria group</taxon>
        <taxon>Massilia</taxon>
    </lineage>
</organism>
<evidence type="ECO:0000313" key="3">
    <source>
        <dbReference type="Proteomes" id="UP000662888"/>
    </source>
</evidence>
<dbReference type="EMBL" id="CP065053">
    <property type="protein sequence ID" value="QPI51396.1"/>
    <property type="molecule type" value="Genomic_DNA"/>
</dbReference>
<reference evidence="2 3" key="1">
    <citation type="submission" date="2020-11" db="EMBL/GenBank/DDBJ databases">
        <authorList>
            <person name="Sun Q."/>
        </authorList>
    </citation>
    <scope>NUCLEOTIDE SEQUENCE [LARGE SCALE GENOMIC DNA]</scope>
    <source>
        <strain evidence="2 3">P8398</strain>
    </source>
</reference>
<keyword evidence="1" id="KW-1133">Transmembrane helix</keyword>
<feature type="transmembrane region" description="Helical" evidence="1">
    <location>
        <begin position="105"/>
        <end position="125"/>
    </location>
</feature>
<sequence length="130" mass="13786">MQTSTFSDPMYLTRILAAAGLGAALMAGAVVSGDSDLGAPLRSALAALLILPFALIYPLVWRWHRRVDEMLQMVHLRACVFSVCTSASLFGAAGVLQACGLIGPLHAFLGFISVVATWSLGLMLADRSQH</sequence>
<dbReference type="Proteomes" id="UP000662888">
    <property type="component" value="Chromosome"/>
</dbReference>
<gene>
    <name evidence="2" type="ORF">IV454_07725</name>
</gene>
<feature type="transmembrane region" description="Helical" evidence="1">
    <location>
        <begin position="73"/>
        <end position="93"/>
    </location>
</feature>
<protein>
    <submittedName>
        <fullName evidence="2">Uncharacterized protein</fullName>
    </submittedName>
</protein>
<evidence type="ECO:0000256" key="1">
    <source>
        <dbReference type="SAM" id="Phobius"/>
    </source>
</evidence>
<name>A0AA48WG47_9BURK</name>
<proteinExistence type="predicted"/>
<accession>A0AA48WG47</accession>
<evidence type="ECO:0000313" key="2">
    <source>
        <dbReference type="EMBL" id="QPI51396.1"/>
    </source>
</evidence>
<keyword evidence="1" id="KW-0472">Membrane</keyword>
<keyword evidence="3" id="KW-1185">Reference proteome</keyword>
<dbReference type="RefSeq" id="WP_054265396.1">
    <property type="nucleotide sequence ID" value="NZ_CP065053.1"/>
</dbReference>
<keyword evidence="1" id="KW-0812">Transmembrane</keyword>
<feature type="transmembrane region" description="Helical" evidence="1">
    <location>
        <begin position="43"/>
        <end position="61"/>
    </location>
</feature>